<keyword evidence="8" id="KW-0460">Magnesium</keyword>
<evidence type="ECO:0000259" key="15">
    <source>
        <dbReference type="PROSITE" id="PS51746"/>
    </source>
</evidence>
<dbReference type="SUPFAM" id="SSF81606">
    <property type="entry name" value="PP2C-like"/>
    <property type="match status" value="1"/>
</dbReference>
<dbReference type="SMART" id="SM00332">
    <property type="entry name" value="PP2Cc"/>
    <property type="match status" value="1"/>
</dbReference>
<dbReference type="STRING" id="857967.G0QTU0"/>
<organism evidence="16 17">
    <name type="scientific">Ichthyophthirius multifiliis</name>
    <name type="common">White spot disease agent</name>
    <name type="synonym">Ich</name>
    <dbReference type="NCBI Taxonomy" id="5932"/>
    <lineage>
        <taxon>Eukaryota</taxon>
        <taxon>Sar</taxon>
        <taxon>Alveolata</taxon>
        <taxon>Ciliophora</taxon>
        <taxon>Intramacronucleata</taxon>
        <taxon>Oligohymenophorea</taxon>
        <taxon>Hymenostomatida</taxon>
        <taxon>Ophryoglenina</taxon>
        <taxon>Ichthyophthirius</taxon>
    </lineage>
</organism>
<dbReference type="OMA" id="QDNRVNG"/>
<evidence type="ECO:0000256" key="14">
    <source>
        <dbReference type="RuleBase" id="RU003465"/>
    </source>
</evidence>
<comment type="subcellular location">
    <subcellularLocation>
        <location evidence="3">Membrane</location>
        <topology evidence="3">Peripheral membrane protein</topology>
    </subcellularLocation>
</comment>
<evidence type="ECO:0000256" key="13">
    <source>
        <dbReference type="ARBA" id="ARBA00048336"/>
    </source>
</evidence>
<dbReference type="FunFam" id="3.60.40.10:FF:000140">
    <property type="entry name" value="Protein phosphatase 2C"/>
    <property type="match status" value="1"/>
</dbReference>
<comment type="similarity">
    <text evidence="4 14">Belongs to the PP2C family.</text>
</comment>
<dbReference type="PANTHER" id="PTHR13832">
    <property type="entry name" value="PROTEIN PHOSPHATASE 2C"/>
    <property type="match status" value="1"/>
</dbReference>
<reference evidence="16 17" key="1">
    <citation type="submission" date="2011-07" db="EMBL/GenBank/DDBJ databases">
        <authorList>
            <person name="Coyne R."/>
            <person name="Brami D."/>
            <person name="Johnson J."/>
            <person name="Hostetler J."/>
            <person name="Hannick L."/>
            <person name="Clark T."/>
            <person name="Cassidy-Hanley D."/>
            <person name="Inman J."/>
        </authorList>
    </citation>
    <scope>NUCLEOTIDE SEQUENCE [LARGE SCALE GENOMIC DNA]</scope>
    <source>
        <strain evidence="16 17">G5</strain>
    </source>
</reference>
<keyword evidence="9 14" id="KW-0904">Protein phosphatase</keyword>
<dbReference type="InParanoid" id="G0QTU0"/>
<evidence type="ECO:0000256" key="10">
    <source>
        <dbReference type="ARBA" id="ARBA00023136"/>
    </source>
</evidence>
<dbReference type="GO" id="GO:0046872">
    <property type="term" value="F:metal ion binding"/>
    <property type="evidence" value="ECO:0007669"/>
    <property type="project" value="UniProtKB-KW"/>
</dbReference>
<keyword evidence="6" id="KW-0479">Metal-binding</keyword>
<evidence type="ECO:0000256" key="6">
    <source>
        <dbReference type="ARBA" id="ARBA00022723"/>
    </source>
</evidence>
<evidence type="ECO:0000256" key="1">
    <source>
        <dbReference type="ARBA" id="ARBA00001936"/>
    </source>
</evidence>
<dbReference type="Gene3D" id="3.60.40.10">
    <property type="entry name" value="PPM-type phosphatase domain"/>
    <property type="match status" value="1"/>
</dbReference>
<evidence type="ECO:0000313" key="17">
    <source>
        <dbReference type="Proteomes" id="UP000008983"/>
    </source>
</evidence>
<dbReference type="FunCoup" id="G0QTU0">
    <property type="interactions" value="613"/>
</dbReference>
<dbReference type="InterPro" id="IPR000222">
    <property type="entry name" value="PP2C_BS"/>
</dbReference>
<name>G0QTU0_ICHMU</name>
<keyword evidence="11" id="KW-0464">Manganese</keyword>
<comment type="cofactor">
    <cofactor evidence="2">
        <name>Mg(2+)</name>
        <dbReference type="ChEBI" id="CHEBI:18420"/>
    </cofactor>
</comment>
<comment type="cofactor">
    <cofactor evidence="1">
        <name>Mn(2+)</name>
        <dbReference type="ChEBI" id="CHEBI:29035"/>
    </cofactor>
</comment>
<evidence type="ECO:0000256" key="4">
    <source>
        <dbReference type="ARBA" id="ARBA00006702"/>
    </source>
</evidence>
<evidence type="ECO:0000256" key="8">
    <source>
        <dbReference type="ARBA" id="ARBA00022842"/>
    </source>
</evidence>
<dbReference type="EC" id="3.1.3.16" evidence="5"/>
<dbReference type="InterPro" id="IPR036457">
    <property type="entry name" value="PPM-type-like_dom_sf"/>
</dbReference>
<dbReference type="GO" id="GO:0004722">
    <property type="term" value="F:protein serine/threonine phosphatase activity"/>
    <property type="evidence" value="ECO:0007669"/>
    <property type="project" value="UniProtKB-EC"/>
</dbReference>
<dbReference type="PANTHER" id="PTHR13832:SF803">
    <property type="entry name" value="PROTEIN PHOSPHATASE 1G"/>
    <property type="match status" value="1"/>
</dbReference>
<dbReference type="PROSITE" id="PS51746">
    <property type="entry name" value="PPM_2"/>
    <property type="match status" value="1"/>
</dbReference>
<dbReference type="EMBL" id="GL983877">
    <property type="protein sequence ID" value="EGR31365.1"/>
    <property type="molecule type" value="Genomic_DNA"/>
</dbReference>
<gene>
    <name evidence="16" type="ORF">IMG5_111700</name>
</gene>
<comment type="catalytic activity">
    <reaction evidence="12">
        <text>O-phospho-L-seryl-[protein] + H2O = L-seryl-[protein] + phosphate</text>
        <dbReference type="Rhea" id="RHEA:20629"/>
        <dbReference type="Rhea" id="RHEA-COMP:9863"/>
        <dbReference type="Rhea" id="RHEA-COMP:11604"/>
        <dbReference type="ChEBI" id="CHEBI:15377"/>
        <dbReference type="ChEBI" id="CHEBI:29999"/>
        <dbReference type="ChEBI" id="CHEBI:43474"/>
        <dbReference type="ChEBI" id="CHEBI:83421"/>
        <dbReference type="EC" id="3.1.3.16"/>
    </reaction>
</comment>
<dbReference type="CDD" id="cd00143">
    <property type="entry name" value="PP2Cc"/>
    <property type="match status" value="1"/>
</dbReference>
<evidence type="ECO:0000256" key="7">
    <source>
        <dbReference type="ARBA" id="ARBA00022801"/>
    </source>
</evidence>
<dbReference type="OrthoDB" id="10264738at2759"/>
<dbReference type="Pfam" id="PF00481">
    <property type="entry name" value="PP2C"/>
    <property type="match status" value="1"/>
</dbReference>
<dbReference type="GeneID" id="14907508"/>
<evidence type="ECO:0000256" key="12">
    <source>
        <dbReference type="ARBA" id="ARBA00047761"/>
    </source>
</evidence>
<feature type="domain" description="PPM-type phosphatase" evidence="15">
    <location>
        <begin position="24"/>
        <end position="306"/>
    </location>
</feature>
<dbReference type="Proteomes" id="UP000008983">
    <property type="component" value="Unassembled WGS sequence"/>
</dbReference>
<dbReference type="InterPro" id="IPR015655">
    <property type="entry name" value="PP2C"/>
</dbReference>
<evidence type="ECO:0000256" key="5">
    <source>
        <dbReference type="ARBA" id="ARBA00013081"/>
    </source>
</evidence>
<keyword evidence="10" id="KW-0472">Membrane</keyword>
<dbReference type="PROSITE" id="PS01032">
    <property type="entry name" value="PPM_1"/>
    <property type="match status" value="1"/>
</dbReference>
<dbReference type="InterPro" id="IPR001932">
    <property type="entry name" value="PPM-type_phosphatase-like_dom"/>
</dbReference>
<evidence type="ECO:0000256" key="9">
    <source>
        <dbReference type="ARBA" id="ARBA00022912"/>
    </source>
</evidence>
<evidence type="ECO:0000256" key="11">
    <source>
        <dbReference type="ARBA" id="ARBA00023211"/>
    </source>
</evidence>
<comment type="catalytic activity">
    <reaction evidence="13">
        <text>O-phospho-L-threonyl-[protein] + H2O = L-threonyl-[protein] + phosphate</text>
        <dbReference type="Rhea" id="RHEA:47004"/>
        <dbReference type="Rhea" id="RHEA-COMP:11060"/>
        <dbReference type="Rhea" id="RHEA-COMP:11605"/>
        <dbReference type="ChEBI" id="CHEBI:15377"/>
        <dbReference type="ChEBI" id="CHEBI:30013"/>
        <dbReference type="ChEBI" id="CHEBI:43474"/>
        <dbReference type="ChEBI" id="CHEBI:61977"/>
        <dbReference type="EC" id="3.1.3.16"/>
    </reaction>
</comment>
<dbReference type="AlphaFoldDB" id="G0QTU0"/>
<accession>G0QTU0</accession>
<evidence type="ECO:0000313" key="16">
    <source>
        <dbReference type="EMBL" id="EGR31365.1"/>
    </source>
</evidence>
<keyword evidence="7 14" id="KW-0378">Hydrolase</keyword>
<dbReference type="RefSeq" id="XP_004034851.1">
    <property type="nucleotide sequence ID" value="XM_004034803.1"/>
</dbReference>
<dbReference type="GO" id="GO:0016020">
    <property type="term" value="C:membrane"/>
    <property type="evidence" value="ECO:0007669"/>
    <property type="project" value="UniProtKB-SubCell"/>
</dbReference>
<dbReference type="eggNOG" id="KOG0698">
    <property type="taxonomic scope" value="Eukaryota"/>
</dbReference>
<protein>
    <recommendedName>
        <fullName evidence="5">protein-serine/threonine phosphatase</fullName>
        <ecNumber evidence="5">3.1.3.16</ecNumber>
    </recommendedName>
</protein>
<evidence type="ECO:0000256" key="3">
    <source>
        <dbReference type="ARBA" id="ARBA00004170"/>
    </source>
</evidence>
<proteinExistence type="inferred from homology"/>
<keyword evidence="17" id="KW-1185">Reference proteome</keyword>
<sequence length="307" mass="35070">MGPYLSNPITEKITIEDEQNQYLKYSYAEMQGWRNTMEDSHISNINIGEDIALFGIFDGHGGHEVARFVELHFIEELKKNDNFFKKNFEQALKETFLKMDELMLKKEGLSELLKIKSNNNNNNAYDENDIKQTYAGCTANVALIYKKQQIYVANSGDSRTVLCTKDKKPIELSIDHKPDNIEEKNRIQKAGGFISDGRVNGNLNLSRALGDFEYKKGAKSPEDFIISAFPEVKIKELNQDDKFVLMGCDGIWECMTNQELMDFCYERIQKGMKLKNILIELLDTIIAKDTSDGVGCDNMTTILIQLK</sequence>
<evidence type="ECO:0000256" key="2">
    <source>
        <dbReference type="ARBA" id="ARBA00001946"/>
    </source>
</evidence>